<dbReference type="AlphaFoldDB" id="A0A830HGM1"/>
<proteinExistence type="predicted"/>
<comment type="caution">
    <text evidence="2">The sequence shown here is derived from an EMBL/GenBank/DDBJ whole genome shotgun (WGS) entry which is preliminary data.</text>
</comment>
<organism evidence="2 3">
    <name type="scientific">Pycnococcus provasolii</name>
    <dbReference type="NCBI Taxonomy" id="41880"/>
    <lineage>
        <taxon>Eukaryota</taxon>
        <taxon>Viridiplantae</taxon>
        <taxon>Chlorophyta</taxon>
        <taxon>Pseudoscourfieldiophyceae</taxon>
        <taxon>Pseudoscourfieldiales</taxon>
        <taxon>Pycnococcaceae</taxon>
        <taxon>Pycnococcus</taxon>
    </lineage>
</organism>
<gene>
    <name evidence="2" type="ORF">PPROV_000299100</name>
</gene>
<evidence type="ECO:0000313" key="3">
    <source>
        <dbReference type="Proteomes" id="UP000660262"/>
    </source>
</evidence>
<reference evidence="2" key="1">
    <citation type="submission" date="2020-10" db="EMBL/GenBank/DDBJ databases">
        <title>Unveiling of a novel bifunctional photoreceptor, Dualchrome1, isolated from a cosmopolitan green alga.</title>
        <authorList>
            <person name="Suzuki S."/>
            <person name="Kawachi M."/>
        </authorList>
    </citation>
    <scope>NUCLEOTIDE SEQUENCE</scope>
    <source>
        <strain evidence="2">NIES 2893</strain>
    </source>
</reference>
<feature type="region of interest" description="Disordered" evidence="1">
    <location>
        <begin position="154"/>
        <end position="190"/>
    </location>
</feature>
<dbReference type="EMBL" id="BNJQ01000007">
    <property type="protein sequence ID" value="GHP04237.1"/>
    <property type="molecule type" value="Genomic_DNA"/>
</dbReference>
<accession>A0A830HGM1</accession>
<dbReference type="Proteomes" id="UP000660262">
    <property type="component" value="Unassembled WGS sequence"/>
</dbReference>
<feature type="compositionally biased region" description="Low complexity" evidence="1">
    <location>
        <begin position="168"/>
        <end position="177"/>
    </location>
</feature>
<evidence type="ECO:0000313" key="2">
    <source>
        <dbReference type="EMBL" id="GHP04237.1"/>
    </source>
</evidence>
<keyword evidence="3" id="KW-1185">Reference proteome</keyword>
<name>A0A830HGM1_9CHLO</name>
<evidence type="ECO:0000256" key="1">
    <source>
        <dbReference type="SAM" id="MobiDB-lite"/>
    </source>
</evidence>
<protein>
    <submittedName>
        <fullName evidence="2">Uncharacterized protein</fullName>
    </submittedName>
</protein>
<sequence>MRQQLPNHFFNAKAVGEDCGDDNPYCLLCHSMKMYVVFRLRNGDDVAFAYKMSKSSGEATWHAISLVDQLSALGAGAWLARLWADTAARALCVRVHATLHGGASFGLHPRAVAWVPLRHSQGALEARDGVGIARRQARCGDVLTLRSHMPRLRCDRALPRRRKKSARKSAAAAAASADSQPSEQEQLDDAMGQHWDLSDDIGKVLAFHLSHAPDTASAARGQMSTGAVRDACHACAGGLGAPAAESLWRCVTLAAGAHAPCGVVARAVPGFAEAFRDARRYALRAAAPLLLPDGGTSALLASHTCTWGAVTHFAWTRLSWHHAVPVAGVVLASHMPLISILREVTNVAQTRVVDNHTAHIRTSVLYSTKSEDGFALLPSMPSRGTSRGTGAKDGASGAAMPTAFVCDPPAMADAV</sequence>